<dbReference type="CDD" id="cd04950">
    <property type="entry name" value="GT4_TuaH-like"/>
    <property type="match status" value="1"/>
</dbReference>
<proteinExistence type="predicted"/>
<name>A0A3M4B8A2_9PSED</name>
<sequence length="449" mass="50094">MLETDENIYSYSMHAIVPCMQQPPTHILIMNAVEVQPFSEPFSFIQDFLEKKGDFMNGVQKIQSARSASASVEAAVRPLLLCLSHLRWGFVYQRPQHIMSRMAQDYQVLFLEEPVFSDSPRIWLESLPQACGVTVLVPHLPSQMQPDQVITAQRTLLDGFMDAQQFGELLLWYFTPMALAFTDHLRAQVTIFDCMDELSAFKGAPPELVEQEQALMKRADVVFTGGFSLWEAKRLQHTNAHAMPSSVDIGHFAAARNMLAAPKDQHCIPHPRLGYFGVIDERFDIELIREVAESQPTWQIILIGPVVKIDPATLPRMANVHYLGSKPYDDLPAYLSGWDVALMPFALNDSTRFISPTKTPEYLAGGRPVVSTRIADVVRTYGESGVVAIADDADAFVRAIREALAHKDPADFLRKVDAVLVGESWDNTCAAMKVQIGLVTTGEQTQCLG</sequence>
<dbReference type="AlphaFoldDB" id="A0A3M4B8A2"/>
<dbReference type="SUPFAM" id="SSF53756">
    <property type="entry name" value="UDP-Glycosyltransferase/glycogen phosphorylase"/>
    <property type="match status" value="1"/>
</dbReference>
<evidence type="ECO:0000313" key="1">
    <source>
        <dbReference type="EMBL" id="RMP15382.1"/>
    </source>
</evidence>
<organism evidence="1 2">
    <name type="scientific">Pseudomonas syringae pv. persicae</name>
    <dbReference type="NCBI Taxonomy" id="237306"/>
    <lineage>
        <taxon>Bacteria</taxon>
        <taxon>Pseudomonadati</taxon>
        <taxon>Pseudomonadota</taxon>
        <taxon>Gammaproteobacteria</taxon>
        <taxon>Pseudomonadales</taxon>
        <taxon>Pseudomonadaceae</taxon>
        <taxon>Pseudomonas</taxon>
    </lineage>
</organism>
<comment type="caution">
    <text evidence="1">The sequence shown here is derived from an EMBL/GenBank/DDBJ whole genome shotgun (WGS) entry which is preliminary data.</text>
</comment>
<dbReference type="Proteomes" id="UP000281604">
    <property type="component" value="Unassembled WGS sequence"/>
</dbReference>
<evidence type="ECO:0008006" key="3">
    <source>
        <dbReference type="Google" id="ProtNLM"/>
    </source>
</evidence>
<accession>A0A3M4B8A2</accession>
<gene>
    <name evidence="1" type="ORF">ALQ30_02690</name>
</gene>
<evidence type="ECO:0000313" key="2">
    <source>
        <dbReference type="Proteomes" id="UP000281604"/>
    </source>
</evidence>
<protein>
    <recommendedName>
        <fullName evidence="3">Glycosyltransferase</fullName>
    </recommendedName>
</protein>
<dbReference type="EMBL" id="RBQE01000007">
    <property type="protein sequence ID" value="RMP15382.1"/>
    <property type="molecule type" value="Genomic_DNA"/>
</dbReference>
<dbReference type="Gene3D" id="3.40.50.2000">
    <property type="entry name" value="Glycogen Phosphorylase B"/>
    <property type="match status" value="1"/>
</dbReference>
<dbReference type="Pfam" id="PF13692">
    <property type="entry name" value="Glyco_trans_1_4"/>
    <property type="match status" value="1"/>
</dbReference>
<reference evidence="1 2" key="1">
    <citation type="submission" date="2018-08" db="EMBL/GenBank/DDBJ databases">
        <title>Recombination of ecologically and evolutionarily significant loci maintains genetic cohesion in the Pseudomonas syringae species complex.</title>
        <authorList>
            <person name="Dillon M."/>
            <person name="Thakur S."/>
            <person name="Almeida R.N.D."/>
            <person name="Weir B.S."/>
            <person name="Guttman D.S."/>
        </authorList>
    </citation>
    <scope>NUCLEOTIDE SEQUENCE [LARGE SCALE GENOMIC DNA]</scope>
    <source>
        <strain evidence="1 2">ICMP 3706</strain>
    </source>
</reference>